<evidence type="ECO:0000256" key="3">
    <source>
        <dbReference type="ARBA" id="ARBA00019010"/>
    </source>
</evidence>
<keyword evidence="8" id="KW-0067">ATP-binding</keyword>
<reference evidence="11 12" key="1">
    <citation type="submission" date="2016-10" db="EMBL/GenBank/DDBJ databases">
        <authorList>
            <person name="de Groot N.N."/>
        </authorList>
    </citation>
    <scope>NUCLEOTIDE SEQUENCE [LARGE SCALE GENOMIC DNA]</scope>
    <source>
        <strain evidence="11 12">DSM 22012</strain>
    </source>
</reference>
<evidence type="ECO:0000256" key="8">
    <source>
        <dbReference type="ARBA" id="ARBA00022840"/>
    </source>
</evidence>
<comment type="similarity">
    <text evidence="2">Belongs to the TsaE family.</text>
</comment>
<name>A0A1H6DP95_9GAMM</name>
<evidence type="ECO:0000256" key="4">
    <source>
        <dbReference type="ARBA" id="ARBA00022490"/>
    </source>
</evidence>
<keyword evidence="6" id="KW-0479">Metal-binding</keyword>
<dbReference type="GO" id="GO:0002949">
    <property type="term" value="P:tRNA threonylcarbamoyladenosine modification"/>
    <property type="evidence" value="ECO:0007669"/>
    <property type="project" value="InterPro"/>
</dbReference>
<evidence type="ECO:0000256" key="10">
    <source>
        <dbReference type="ARBA" id="ARBA00032441"/>
    </source>
</evidence>
<organism evidence="11 12">
    <name type="scientific">Marinobacterium lutimaris</name>
    <dbReference type="NCBI Taxonomy" id="568106"/>
    <lineage>
        <taxon>Bacteria</taxon>
        <taxon>Pseudomonadati</taxon>
        <taxon>Pseudomonadota</taxon>
        <taxon>Gammaproteobacteria</taxon>
        <taxon>Oceanospirillales</taxon>
        <taxon>Oceanospirillaceae</taxon>
        <taxon>Marinobacterium</taxon>
    </lineage>
</organism>
<dbReference type="GO" id="GO:0005737">
    <property type="term" value="C:cytoplasm"/>
    <property type="evidence" value="ECO:0007669"/>
    <property type="project" value="UniProtKB-SubCell"/>
</dbReference>
<keyword evidence="5" id="KW-0819">tRNA processing</keyword>
<evidence type="ECO:0000256" key="9">
    <source>
        <dbReference type="ARBA" id="ARBA00022842"/>
    </source>
</evidence>
<evidence type="ECO:0000313" key="11">
    <source>
        <dbReference type="EMBL" id="SEG86466.1"/>
    </source>
</evidence>
<evidence type="ECO:0000256" key="1">
    <source>
        <dbReference type="ARBA" id="ARBA00004496"/>
    </source>
</evidence>
<keyword evidence="4" id="KW-0963">Cytoplasm</keyword>
<dbReference type="OrthoDB" id="9800307at2"/>
<keyword evidence="12" id="KW-1185">Reference proteome</keyword>
<dbReference type="EMBL" id="FNVQ01000007">
    <property type="protein sequence ID" value="SEG86466.1"/>
    <property type="molecule type" value="Genomic_DNA"/>
</dbReference>
<gene>
    <name evidence="11" type="ORF">SAMN05444390_107197</name>
</gene>
<dbReference type="Gene3D" id="3.40.50.300">
    <property type="entry name" value="P-loop containing nucleotide triphosphate hydrolases"/>
    <property type="match status" value="1"/>
</dbReference>
<dbReference type="PANTHER" id="PTHR33540:SF2">
    <property type="entry name" value="TRNA THREONYLCARBAMOYLADENOSINE BIOSYNTHESIS PROTEIN TSAE"/>
    <property type="match status" value="1"/>
</dbReference>
<dbReference type="Proteomes" id="UP000236745">
    <property type="component" value="Unassembled WGS sequence"/>
</dbReference>
<keyword evidence="9" id="KW-0460">Magnesium</keyword>
<dbReference type="InterPro" id="IPR003442">
    <property type="entry name" value="T6A_TsaE"/>
</dbReference>
<evidence type="ECO:0000313" key="12">
    <source>
        <dbReference type="Proteomes" id="UP000236745"/>
    </source>
</evidence>
<dbReference type="GO" id="GO:0046872">
    <property type="term" value="F:metal ion binding"/>
    <property type="evidence" value="ECO:0007669"/>
    <property type="project" value="UniProtKB-KW"/>
</dbReference>
<dbReference type="SUPFAM" id="SSF52540">
    <property type="entry name" value="P-loop containing nucleoside triphosphate hydrolases"/>
    <property type="match status" value="1"/>
</dbReference>
<evidence type="ECO:0000256" key="7">
    <source>
        <dbReference type="ARBA" id="ARBA00022741"/>
    </source>
</evidence>
<proteinExistence type="inferred from homology"/>
<sequence>MSDYSIELADEPAMVAFGEHLAACCTEGAVIFLHGDLGMGKTTLSRGVLRGCGHQGSVKSPTYTLVEPYETPAGPVYHFDLYRLGDPEELEFLGIRDYFDERSLSLIEWPERGAGILPVADLEIEIRVEGTGRLLSWQYNTEKGRKLADSLRKG</sequence>
<dbReference type="PANTHER" id="PTHR33540">
    <property type="entry name" value="TRNA THREONYLCARBAMOYLADENOSINE BIOSYNTHESIS PROTEIN TSAE"/>
    <property type="match status" value="1"/>
</dbReference>
<evidence type="ECO:0000256" key="6">
    <source>
        <dbReference type="ARBA" id="ARBA00022723"/>
    </source>
</evidence>
<dbReference type="NCBIfam" id="TIGR00150">
    <property type="entry name" value="T6A_YjeE"/>
    <property type="match status" value="1"/>
</dbReference>
<dbReference type="GO" id="GO:0005524">
    <property type="term" value="F:ATP binding"/>
    <property type="evidence" value="ECO:0007669"/>
    <property type="project" value="UniProtKB-KW"/>
</dbReference>
<evidence type="ECO:0000256" key="5">
    <source>
        <dbReference type="ARBA" id="ARBA00022694"/>
    </source>
</evidence>
<protein>
    <recommendedName>
        <fullName evidence="3">tRNA threonylcarbamoyladenosine biosynthesis protein TsaE</fullName>
    </recommendedName>
    <alternativeName>
        <fullName evidence="10">t(6)A37 threonylcarbamoyladenosine biosynthesis protein TsaE</fullName>
    </alternativeName>
</protein>
<keyword evidence="7" id="KW-0547">Nucleotide-binding</keyword>
<accession>A0A1H6DP95</accession>
<dbReference type="InterPro" id="IPR027417">
    <property type="entry name" value="P-loop_NTPase"/>
</dbReference>
<dbReference type="RefSeq" id="WP_104005654.1">
    <property type="nucleotide sequence ID" value="NZ_FNVQ01000007.1"/>
</dbReference>
<dbReference type="Pfam" id="PF02367">
    <property type="entry name" value="TsaE"/>
    <property type="match status" value="1"/>
</dbReference>
<evidence type="ECO:0000256" key="2">
    <source>
        <dbReference type="ARBA" id="ARBA00007599"/>
    </source>
</evidence>
<dbReference type="AlphaFoldDB" id="A0A1H6DP95"/>
<comment type="subcellular location">
    <subcellularLocation>
        <location evidence="1">Cytoplasm</location>
    </subcellularLocation>
</comment>